<keyword evidence="2" id="KW-0238">DNA-binding</keyword>
<dbReference type="InterPro" id="IPR001845">
    <property type="entry name" value="HTH_ArsR_DNA-bd_dom"/>
</dbReference>
<dbReference type="RefSeq" id="WP_136740237.1">
    <property type="nucleotide sequence ID" value="NZ_SUMB01000004.1"/>
</dbReference>
<dbReference type="Gene3D" id="1.10.10.10">
    <property type="entry name" value="Winged helix-like DNA-binding domain superfamily/Winged helix DNA-binding domain"/>
    <property type="match status" value="1"/>
</dbReference>
<evidence type="ECO:0000259" key="5">
    <source>
        <dbReference type="SMART" id="SM00418"/>
    </source>
</evidence>
<accession>A0A4U0NKL4</accession>
<feature type="region of interest" description="Disordered" evidence="4">
    <location>
        <begin position="314"/>
        <end position="337"/>
    </location>
</feature>
<protein>
    <submittedName>
        <fullName evidence="6">Winged helix-turn-helix transcriptional regulator</fullName>
    </submittedName>
</protein>
<evidence type="ECO:0000256" key="3">
    <source>
        <dbReference type="ARBA" id="ARBA00023163"/>
    </source>
</evidence>
<evidence type="ECO:0000256" key="4">
    <source>
        <dbReference type="SAM" id="MobiDB-lite"/>
    </source>
</evidence>
<comment type="caution">
    <text evidence="6">The sequence shown here is derived from an EMBL/GenBank/DDBJ whole genome shotgun (WGS) entry which is preliminary data.</text>
</comment>
<dbReference type="SMART" id="SM00418">
    <property type="entry name" value="HTH_ARSR"/>
    <property type="match status" value="1"/>
</dbReference>
<sequence>MQRIHFTAADVARTRLKTTSGPLIETAFAYGLLGRCVGPPYVRWYRQVAKRLSARPPARSGGIGVVADPEVLLRLIERNESGDSGDAGATHQVSWVSQLSAYQEAAGLSEVWREGIAPYWDRMVAYLEAECEARGRVVMCGGVELLLATLHPRITWRSQVLEIPGGPDEDVFLDGRGLVLIPSVFLNHRPAQIIGTQSESGELVLAFGAPPDVQRAASLWDVPDDTAQSLGALVGQTRAAALRVLRATCTTSELAERLGISAASASQHTKVLRETGLITTRRIRNTVLHAVTPLGLALLDGLPAHTGADRVPGMDRAPGMDRVPGSDRAAGAMGEARRHTMDVRIPRQVVLHAS</sequence>
<reference evidence="6 7" key="1">
    <citation type="submission" date="2019-04" db="EMBL/GenBank/DDBJ databases">
        <title>Streptomyces piniterrae sp. nov., a heliquinomycin-producing actinomycete isolated from rhizosphere soil of Pinus yunnanensis.</title>
        <authorList>
            <person name="Zhuang X."/>
            <person name="Zhao J."/>
        </authorList>
    </citation>
    <scope>NUCLEOTIDE SEQUENCE [LARGE SCALE GENOMIC DNA]</scope>
    <source>
        <strain evidence="7">jys28</strain>
    </source>
</reference>
<organism evidence="6 7">
    <name type="scientific">Streptomyces piniterrae</name>
    <dbReference type="NCBI Taxonomy" id="2571125"/>
    <lineage>
        <taxon>Bacteria</taxon>
        <taxon>Bacillati</taxon>
        <taxon>Actinomycetota</taxon>
        <taxon>Actinomycetes</taxon>
        <taxon>Kitasatosporales</taxon>
        <taxon>Streptomycetaceae</taxon>
        <taxon>Streptomyces</taxon>
    </lineage>
</organism>
<dbReference type="InterPro" id="IPR011991">
    <property type="entry name" value="ArsR-like_HTH"/>
</dbReference>
<dbReference type="PANTHER" id="PTHR43132:SF8">
    <property type="entry name" value="HTH-TYPE TRANSCRIPTIONAL REGULATOR KMTR"/>
    <property type="match status" value="1"/>
</dbReference>
<dbReference type="InterPro" id="IPR036390">
    <property type="entry name" value="WH_DNA-bd_sf"/>
</dbReference>
<dbReference type="InterPro" id="IPR051011">
    <property type="entry name" value="Metal_resp_trans_reg"/>
</dbReference>
<keyword evidence="1" id="KW-0805">Transcription regulation</keyword>
<dbReference type="SUPFAM" id="SSF46785">
    <property type="entry name" value="Winged helix' DNA-binding domain"/>
    <property type="match status" value="1"/>
</dbReference>
<dbReference type="GO" id="GO:0003700">
    <property type="term" value="F:DNA-binding transcription factor activity"/>
    <property type="evidence" value="ECO:0007669"/>
    <property type="project" value="InterPro"/>
</dbReference>
<evidence type="ECO:0000256" key="2">
    <source>
        <dbReference type="ARBA" id="ARBA00023125"/>
    </source>
</evidence>
<dbReference type="InterPro" id="IPR036388">
    <property type="entry name" value="WH-like_DNA-bd_sf"/>
</dbReference>
<feature type="domain" description="HTH arsR-type" evidence="5">
    <location>
        <begin position="228"/>
        <end position="299"/>
    </location>
</feature>
<dbReference type="CDD" id="cd00090">
    <property type="entry name" value="HTH_ARSR"/>
    <property type="match status" value="1"/>
</dbReference>
<proteinExistence type="predicted"/>
<dbReference type="OrthoDB" id="3808065at2"/>
<dbReference type="PANTHER" id="PTHR43132">
    <property type="entry name" value="ARSENICAL RESISTANCE OPERON REPRESSOR ARSR-RELATED"/>
    <property type="match status" value="1"/>
</dbReference>
<gene>
    <name evidence="6" type="ORF">FCH28_14210</name>
</gene>
<evidence type="ECO:0000313" key="7">
    <source>
        <dbReference type="Proteomes" id="UP000308697"/>
    </source>
</evidence>
<dbReference type="Proteomes" id="UP000308697">
    <property type="component" value="Unassembled WGS sequence"/>
</dbReference>
<evidence type="ECO:0000313" key="6">
    <source>
        <dbReference type="EMBL" id="TJZ54312.1"/>
    </source>
</evidence>
<keyword evidence="7" id="KW-1185">Reference proteome</keyword>
<evidence type="ECO:0000256" key="1">
    <source>
        <dbReference type="ARBA" id="ARBA00023015"/>
    </source>
</evidence>
<dbReference type="GO" id="GO:0003677">
    <property type="term" value="F:DNA binding"/>
    <property type="evidence" value="ECO:0007669"/>
    <property type="project" value="UniProtKB-KW"/>
</dbReference>
<dbReference type="EMBL" id="SUMB01000004">
    <property type="protein sequence ID" value="TJZ54312.1"/>
    <property type="molecule type" value="Genomic_DNA"/>
</dbReference>
<name>A0A4U0NKL4_9ACTN</name>
<keyword evidence="3" id="KW-0804">Transcription</keyword>
<dbReference type="AlphaFoldDB" id="A0A4U0NKL4"/>
<dbReference type="Pfam" id="PF12840">
    <property type="entry name" value="HTH_20"/>
    <property type="match status" value="1"/>
</dbReference>